<sequence length="557" mass="63300">MATSASVLDIISSAGLSPTEHLLLKHFVETADDSELAARYLNARLRQCENVKAGLRSFKHDWRRLVFKLTSCDPIPGHLESLLYRRDGPSCSLSRNVKGNSANAGAESAYIIPPSFVQSIESDKHALTEILEAFLSPPKLLQLKALLTSQDDDSSSLRNMWRLSPSMHDAFRHGHVNIRSMAYRRAEIGCPPEECEQDEDPTTQYSYTMHTLYPEEPTGLFLGDGEWLDRSIWYFKFSTPDAAIMSLPSTFLFDVHRGFATALHLFSIEDKISSGWPKPSRSWLSPFIRKPFFFLSRFVPHWIRMRFYLFLKPIGRRLYGPGRSSWVQRLPFGLVIKDCFKAPENEPNALKLVEKYTNIPAPRLIDVGEHDGNTYMVMTHLPGQSLAEVGHLMSYAERDRFADDLAACVSQLRMIPNNTPYKFGDTLGGPVVDHRIPDDCGGPFNTEADFNDHLVSHLACNIYDAVDGLPIRQDHRSFFTHSDFHATNLLIEGGRLSGIIDWECAGYLPEYWEFTKAMYTSNWKPIQQAIFHRAFGHEYDDELAAERKLWALTPFGV</sequence>
<dbReference type="AlphaFoldDB" id="A0A2I2GCX5"/>
<dbReference type="InterPro" id="IPR011009">
    <property type="entry name" value="Kinase-like_dom_sf"/>
</dbReference>
<dbReference type="OrthoDB" id="2906425at2759"/>
<dbReference type="STRING" id="1392250.A0A2I2GCX5"/>
<dbReference type="RefSeq" id="XP_024706033.1">
    <property type="nucleotide sequence ID" value="XM_024852194.1"/>
</dbReference>
<proteinExistence type="predicted"/>
<evidence type="ECO:0000313" key="3">
    <source>
        <dbReference type="Proteomes" id="UP000234275"/>
    </source>
</evidence>
<dbReference type="PANTHER" id="PTHR21310">
    <property type="entry name" value="AMINOGLYCOSIDE PHOSPHOTRANSFERASE-RELATED-RELATED"/>
    <property type="match status" value="1"/>
</dbReference>
<keyword evidence="3" id="KW-1185">Reference proteome</keyword>
<dbReference type="Pfam" id="PF01636">
    <property type="entry name" value="APH"/>
    <property type="match status" value="1"/>
</dbReference>
<dbReference type="InterPro" id="IPR002575">
    <property type="entry name" value="Aminoglycoside_PTrfase"/>
</dbReference>
<dbReference type="GeneID" id="36559892"/>
<comment type="caution">
    <text evidence="2">The sequence shown here is derived from an EMBL/GenBank/DDBJ whole genome shotgun (WGS) entry which is preliminary data.</text>
</comment>
<dbReference type="Gene3D" id="3.90.1200.10">
    <property type="match status" value="1"/>
</dbReference>
<dbReference type="VEuPathDB" id="FungiDB:P170DRAFT_463855"/>
<evidence type="ECO:0000259" key="1">
    <source>
        <dbReference type="Pfam" id="PF01636"/>
    </source>
</evidence>
<accession>A0A2I2GCX5</accession>
<keyword evidence="2" id="KW-0418">Kinase</keyword>
<dbReference type="GO" id="GO:0016301">
    <property type="term" value="F:kinase activity"/>
    <property type="evidence" value="ECO:0007669"/>
    <property type="project" value="UniProtKB-KW"/>
</dbReference>
<organism evidence="2 3">
    <name type="scientific">Aspergillus steynii IBT 23096</name>
    <dbReference type="NCBI Taxonomy" id="1392250"/>
    <lineage>
        <taxon>Eukaryota</taxon>
        <taxon>Fungi</taxon>
        <taxon>Dikarya</taxon>
        <taxon>Ascomycota</taxon>
        <taxon>Pezizomycotina</taxon>
        <taxon>Eurotiomycetes</taxon>
        <taxon>Eurotiomycetidae</taxon>
        <taxon>Eurotiales</taxon>
        <taxon>Aspergillaceae</taxon>
        <taxon>Aspergillus</taxon>
        <taxon>Aspergillus subgen. Circumdati</taxon>
    </lineage>
</organism>
<protein>
    <submittedName>
        <fullName evidence="2">Kinase-like protein</fullName>
    </submittedName>
</protein>
<dbReference type="InterPro" id="IPR051678">
    <property type="entry name" value="AGP_Transferase"/>
</dbReference>
<name>A0A2I2GCX5_9EURO</name>
<dbReference type="EMBL" id="MSFO01000003">
    <property type="protein sequence ID" value="PLB50731.1"/>
    <property type="molecule type" value="Genomic_DNA"/>
</dbReference>
<dbReference type="SUPFAM" id="SSF56112">
    <property type="entry name" value="Protein kinase-like (PK-like)"/>
    <property type="match status" value="1"/>
</dbReference>
<reference evidence="2 3" key="1">
    <citation type="submission" date="2016-12" db="EMBL/GenBank/DDBJ databases">
        <title>The genomes of Aspergillus section Nigri reveals drivers in fungal speciation.</title>
        <authorList>
            <consortium name="DOE Joint Genome Institute"/>
            <person name="Vesth T.C."/>
            <person name="Nybo J."/>
            <person name="Theobald S."/>
            <person name="Brandl J."/>
            <person name="Frisvad J.C."/>
            <person name="Nielsen K.F."/>
            <person name="Lyhne E.K."/>
            <person name="Kogle M.E."/>
            <person name="Kuo A."/>
            <person name="Riley R."/>
            <person name="Clum A."/>
            <person name="Nolan M."/>
            <person name="Lipzen A."/>
            <person name="Salamov A."/>
            <person name="Henrissat B."/>
            <person name="Wiebenga A."/>
            <person name="De Vries R.P."/>
            <person name="Grigoriev I.V."/>
            <person name="Mortensen U.H."/>
            <person name="Andersen M.R."/>
            <person name="Baker S.E."/>
        </authorList>
    </citation>
    <scope>NUCLEOTIDE SEQUENCE [LARGE SCALE GENOMIC DNA]</scope>
    <source>
        <strain evidence="2 3">IBT 23096</strain>
    </source>
</reference>
<dbReference type="Proteomes" id="UP000234275">
    <property type="component" value="Unassembled WGS sequence"/>
</dbReference>
<feature type="domain" description="Aminoglycoside phosphotransferase" evidence="1">
    <location>
        <begin position="359"/>
        <end position="544"/>
    </location>
</feature>
<dbReference type="CDD" id="cd05120">
    <property type="entry name" value="APH_ChoK_like"/>
    <property type="match status" value="1"/>
</dbReference>
<keyword evidence="2" id="KW-0808">Transferase</keyword>
<evidence type="ECO:0000313" key="2">
    <source>
        <dbReference type="EMBL" id="PLB50731.1"/>
    </source>
</evidence>
<dbReference type="PANTHER" id="PTHR21310:SF58">
    <property type="entry name" value="AMINOGLYCOSIDE PHOSPHOTRANSFERASE DOMAIN-CONTAINING PROTEIN"/>
    <property type="match status" value="1"/>
</dbReference>
<gene>
    <name evidence="2" type="ORF">P170DRAFT_463855</name>
</gene>